<proteinExistence type="predicted"/>
<feature type="region of interest" description="Disordered" evidence="1">
    <location>
        <begin position="293"/>
        <end position="330"/>
    </location>
</feature>
<accession>A0ABP9YFC9</accession>
<evidence type="ECO:0000313" key="3">
    <source>
        <dbReference type="Proteomes" id="UP001476247"/>
    </source>
</evidence>
<evidence type="ECO:0000256" key="1">
    <source>
        <dbReference type="SAM" id="MobiDB-lite"/>
    </source>
</evidence>
<feature type="compositionally biased region" description="Polar residues" evidence="1">
    <location>
        <begin position="229"/>
        <end position="243"/>
    </location>
</feature>
<feature type="compositionally biased region" description="Basic and acidic residues" evidence="1">
    <location>
        <begin position="132"/>
        <end position="141"/>
    </location>
</feature>
<feature type="compositionally biased region" description="Low complexity" evidence="1">
    <location>
        <begin position="315"/>
        <end position="326"/>
    </location>
</feature>
<comment type="caution">
    <text evidence="2">The sequence shown here is derived from an EMBL/GenBank/DDBJ whole genome shotgun (WGS) entry which is preliminary data.</text>
</comment>
<reference evidence="2 3" key="1">
    <citation type="submission" date="2024-04" db="EMBL/GenBank/DDBJ databases">
        <title>genome sequences of Mucor flavus KT1a and Helicostylum pulchrum KT1b strains isolation_sourced from the surface of a dry-aged beef.</title>
        <authorList>
            <person name="Toyotome T."/>
            <person name="Hosono M."/>
            <person name="Torimaru M."/>
            <person name="Fukuda K."/>
            <person name="Mikami N."/>
        </authorList>
    </citation>
    <scope>NUCLEOTIDE SEQUENCE [LARGE SCALE GENOMIC DNA]</scope>
    <source>
        <strain evidence="2 3">KT1b</strain>
    </source>
</reference>
<dbReference type="Proteomes" id="UP001476247">
    <property type="component" value="Unassembled WGS sequence"/>
</dbReference>
<gene>
    <name evidence="2" type="ORF">HPULCUR_011187</name>
</gene>
<sequence>MDRYSRGYDERYRGYYDRPRSDTYRPGENYRSEREYRDGGVRGGRNYSPNHHYSSGNSRGGGNSGNVNEDRYSYTDSRPYYPSSRGPSPSRSDSRSPRRPSYGYYRSGPSSYPYNSRRSPSPANGGRSGSSGRRDSYDHRPYHNSPNYHYPYHRNNSPYPPYSSRRHYSGPPPSYPPAGNGSGYHSRESSVGPSSLQQQHQPPLPQQQRSIHSTPTSTAPNSPGHMNYNPIQPSAPSVPNQPLNDTTTITTPNSTTNVINTNTPQTPSSLSLNTSYPPSYPYASPATSSNYIGGGGSGSNAPIRPHHHNYHHNSHYNSNYQSHHSSPSVTMPPIRQRISWAPDQEKEVERYHNDQRKLCVEENKILTASRKSRFELELANWDTRKLENQLELVQKQWEENGMEDLIREELSSRLPGRSSLNPVRPLTLTAANLQIL</sequence>
<feature type="compositionally biased region" description="Polar residues" evidence="1">
    <location>
        <begin position="209"/>
        <end position="221"/>
    </location>
</feature>
<feature type="compositionally biased region" description="Basic residues" evidence="1">
    <location>
        <begin position="304"/>
        <end position="314"/>
    </location>
</feature>
<feature type="compositionally biased region" description="Low complexity" evidence="1">
    <location>
        <begin position="77"/>
        <end position="91"/>
    </location>
</feature>
<feature type="compositionally biased region" description="Low complexity" evidence="1">
    <location>
        <begin position="99"/>
        <end position="125"/>
    </location>
</feature>
<dbReference type="EMBL" id="BAABUJ010000049">
    <property type="protein sequence ID" value="GAA5805664.1"/>
    <property type="molecule type" value="Genomic_DNA"/>
</dbReference>
<feature type="compositionally biased region" description="Basic and acidic residues" evidence="1">
    <location>
        <begin position="1"/>
        <end position="40"/>
    </location>
</feature>
<protein>
    <submittedName>
        <fullName evidence="2">Uncharacterized protein</fullName>
    </submittedName>
</protein>
<feature type="compositionally biased region" description="Low complexity" evidence="1">
    <location>
        <begin position="244"/>
        <end position="263"/>
    </location>
</feature>
<keyword evidence="3" id="KW-1185">Reference proteome</keyword>
<organism evidence="2 3">
    <name type="scientific">Helicostylum pulchrum</name>
    <dbReference type="NCBI Taxonomy" id="562976"/>
    <lineage>
        <taxon>Eukaryota</taxon>
        <taxon>Fungi</taxon>
        <taxon>Fungi incertae sedis</taxon>
        <taxon>Mucoromycota</taxon>
        <taxon>Mucoromycotina</taxon>
        <taxon>Mucoromycetes</taxon>
        <taxon>Mucorales</taxon>
        <taxon>Mucorineae</taxon>
        <taxon>Mucoraceae</taxon>
        <taxon>Helicostylum</taxon>
    </lineage>
</organism>
<evidence type="ECO:0000313" key="2">
    <source>
        <dbReference type="EMBL" id="GAA5805664.1"/>
    </source>
</evidence>
<name>A0ABP9YFC9_9FUNG</name>
<feature type="compositionally biased region" description="Low complexity" evidence="1">
    <location>
        <begin position="143"/>
        <end position="157"/>
    </location>
</feature>
<feature type="region of interest" description="Disordered" evidence="1">
    <location>
        <begin position="1"/>
        <end position="274"/>
    </location>
</feature>